<gene>
    <name evidence="12" type="ORF">GCM10010917_14740</name>
</gene>
<feature type="domain" description="PAC" evidence="11">
    <location>
        <begin position="454"/>
        <end position="506"/>
    </location>
</feature>
<evidence type="ECO:0000313" key="13">
    <source>
        <dbReference type="Proteomes" id="UP000609323"/>
    </source>
</evidence>
<feature type="domain" description="PAS" evidence="10">
    <location>
        <begin position="134"/>
        <end position="193"/>
    </location>
</feature>
<dbReference type="InterPro" id="IPR035965">
    <property type="entry name" value="PAS-like_dom_sf"/>
</dbReference>
<name>A0ABQ1FU14_9BACL</name>
<proteinExistence type="predicted"/>
<evidence type="ECO:0000256" key="4">
    <source>
        <dbReference type="ARBA" id="ARBA00022679"/>
    </source>
</evidence>
<dbReference type="PROSITE" id="PS50109">
    <property type="entry name" value="HIS_KIN"/>
    <property type="match status" value="1"/>
</dbReference>
<accession>A0ABQ1FU14</accession>
<evidence type="ECO:0000259" key="10">
    <source>
        <dbReference type="PROSITE" id="PS50112"/>
    </source>
</evidence>
<dbReference type="RefSeq" id="WP_094095038.1">
    <property type="nucleotide sequence ID" value="NZ_BMHF01000004.1"/>
</dbReference>
<dbReference type="InterPro" id="IPR013655">
    <property type="entry name" value="PAS_fold_3"/>
</dbReference>
<dbReference type="InterPro" id="IPR000700">
    <property type="entry name" value="PAS-assoc_C"/>
</dbReference>
<keyword evidence="13" id="KW-1185">Reference proteome</keyword>
<dbReference type="NCBIfam" id="TIGR00229">
    <property type="entry name" value="sensory_box"/>
    <property type="match status" value="4"/>
</dbReference>
<dbReference type="SMART" id="SM00388">
    <property type="entry name" value="HisKA"/>
    <property type="match status" value="1"/>
</dbReference>
<feature type="domain" description="PAC" evidence="11">
    <location>
        <begin position="579"/>
        <end position="630"/>
    </location>
</feature>
<dbReference type="CDD" id="cd00082">
    <property type="entry name" value="HisKA"/>
    <property type="match status" value="1"/>
</dbReference>
<reference evidence="13" key="1">
    <citation type="journal article" date="2019" name="Int. J. Syst. Evol. Microbiol.">
        <title>The Global Catalogue of Microorganisms (GCM) 10K type strain sequencing project: providing services to taxonomists for standard genome sequencing and annotation.</title>
        <authorList>
            <consortium name="The Broad Institute Genomics Platform"/>
            <consortium name="The Broad Institute Genome Sequencing Center for Infectious Disease"/>
            <person name="Wu L."/>
            <person name="Ma J."/>
        </authorList>
    </citation>
    <scope>NUCLEOTIDE SEQUENCE [LARGE SCALE GENOMIC DNA]</scope>
    <source>
        <strain evidence="13">CGMCC 1.15044</strain>
    </source>
</reference>
<dbReference type="SMART" id="SM00387">
    <property type="entry name" value="HATPase_c"/>
    <property type="match status" value="1"/>
</dbReference>
<dbReference type="CDD" id="cd00130">
    <property type="entry name" value="PAS"/>
    <property type="match status" value="4"/>
</dbReference>
<feature type="domain" description="PAC" evidence="11">
    <location>
        <begin position="324"/>
        <end position="376"/>
    </location>
</feature>
<dbReference type="PROSITE" id="PS50112">
    <property type="entry name" value="PAS"/>
    <property type="match status" value="4"/>
</dbReference>
<evidence type="ECO:0000256" key="5">
    <source>
        <dbReference type="ARBA" id="ARBA00022741"/>
    </source>
</evidence>
<dbReference type="Pfam" id="PF13426">
    <property type="entry name" value="PAS_9"/>
    <property type="match status" value="1"/>
</dbReference>
<dbReference type="InterPro" id="IPR001610">
    <property type="entry name" value="PAC"/>
</dbReference>
<dbReference type="InterPro" id="IPR036097">
    <property type="entry name" value="HisK_dim/P_sf"/>
</dbReference>
<evidence type="ECO:0000256" key="2">
    <source>
        <dbReference type="ARBA" id="ARBA00012438"/>
    </source>
</evidence>
<dbReference type="Gene3D" id="3.30.565.10">
    <property type="entry name" value="Histidine kinase-like ATPase, C-terminal domain"/>
    <property type="match status" value="1"/>
</dbReference>
<evidence type="ECO:0000313" key="12">
    <source>
        <dbReference type="EMBL" id="GGA30725.1"/>
    </source>
</evidence>
<dbReference type="Pfam" id="PF02518">
    <property type="entry name" value="HATPase_c"/>
    <property type="match status" value="1"/>
</dbReference>
<dbReference type="SMART" id="SM00091">
    <property type="entry name" value="PAS"/>
    <property type="match status" value="6"/>
</dbReference>
<keyword evidence="4" id="KW-0808">Transferase</keyword>
<dbReference type="PRINTS" id="PR00344">
    <property type="entry name" value="BCTRLSENSOR"/>
</dbReference>
<dbReference type="Gene3D" id="3.30.450.20">
    <property type="entry name" value="PAS domain"/>
    <property type="match status" value="6"/>
</dbReference>
<dbReference type="EMBL" id="BMHF01000004">
    <property type="protein sequence ID" value="GGA30725.1"/>
    <property type="molecule type" value="Genomic_DNA"/>
</dbReference>
<keyword evidence="3" id="KW-0597">Phosphoprotein</keyword>
<dbReference type="InterPro" id="IPR005467">
    <property type="entry name" value="His_kinase_dom"/>
</dbReference>
<comment type="caution">
    <text evidence="12">The sequence shown here is derived from an EMBL/GenBank/DDBJ whole genome shotgun (WGS) entry which is preliminary data.</text>
</comment>
<dbReference type="Pfam" id="PF13188">
    <property type="entry name" value="PAS_8"/>
    <property type="match status" value="1"/>
</dbReference>
<dbReference type="Pfam" id="PF00989">
    <property type="entry name" value="PAS"/>
    <property type="match status" value="1"/>
</dbReference>
<dbReference type="InterPro" id="IPR013767">
    <property type="entry name" value="PAS_fold"/>
</dbReference>
<dbReference type="InterPro" id="IPR036890">
    <property type="entry name" value="HATPase_C_sf"/>
</dbReference>
<dbReference type="CDD" id="cd16922">
    <property type="entry name" value="HATPase_EvgS-ArcB-TorS-like"/>
    <property type="match status" value="1"/>
</dbReference>
<feature type="domain" description="PAC" evidence="11">
    <location>
        <begin position="204"/>
        <end position="256"/>
    </location>
</feature>
<dbReference type="InterPro" id="IPR004358">
    <property type="entry name" value="Sig_transdc_His_kin-like_C"/>
</dbReference>
<dbReference type="SMART" id="SM00086">
    <property type="entry name" value="PAC"/>
    <property type="match status" value="6"/>
</dbReference>
<dbReference type="PROSITE" id="PS50113">
    <property type="entry name" value="PAC"/>
    <property type="match status" value="4"/>
</dbReference>
<keyword evidence="7" id="KW-0067">ATP-binding</keyword>
<evidence type="ECO:0000256" key="3">
    <source>
        <dbReference type="ARBA" id="ARBA00022553"/>
    </source>
</evidence>
<protein>
    <recommendedName>
        <fullName evidence="2">histidine kinase</fullName>
        <ecNumber evidence="2">2.7.13.3</ecNumber>
    </recommendedName>
</protein>
<comment type="catalytic activity">
    <reaction evidence="1">
        <text>ATP + protein L-histidine = ADP + protein N-phospho-L-histidine.</text>
        <dbReference type="EC" id="2.7.13.3"/>
    </reaction>
</comment>
<organism evidence="12 13">
    <name type="scientific">Paenibacillus physcomitrellae</name>
    <dbReference type="NCBI Taxonomy" id="1619311"/>
    <lineage>
        <taxon>Bacteria</taxon>
        <taxon>Bacillati</taxon>
        <taxon>Bacillota</taxon>
        <taxon>Bacilli</taxon>
        <taxon>Bacillales</taxon>
        <taxon>Paenibacillaceae</taxon>
        <taxon>Paenibacillus</taxon>
    </lineage>
</organism>
<dbReference type="InterPro" id="IPR000014">
    <property type="entry name" value="PAS"/>
</dbReference>
<evidence type="ECO:0000256" key="7">
    <source>
        <dbReference type="ARBA" id="ARBA00022840"/>
    </source>
</evidence>
<dbReference type="Pfam" id="PF00512">
    <property type="entry name" value="HisKA"/>
    <property type="match status" value="1"/>
</dbReference>
<feature type="domain" description="Histidine kinase" evidence="9">
    <location>
        <begin position="775"/>
        <end position="999"/>
    </location>
</feature>
<dbReference type="SUPFAM" id="SSF55785">
    <property type="entry name" value="PYP-like sensor domain (PAS domain)"/>
    <property type="match status" value="6"/>
</dbReference>
<sequence length="1021" mass="115696">MNKRPENGQWEQLFRNAPIGMAVVLPAEGVLLTSNKAFGRLFGCGSHELSGVSFRELEGMASLNLMNVYEEVRKNPLTGFVQQIEFKLKSRIRVLRRLSWSLLEGTSADQGVRLICCAEDVTKLPKATDKDIESEELFRLITKNGQDLISISSPDGIIQYISPSAKRLLGYEASEMVGQLRSAFYHPQDAKEMALPGKLYSEKNAFTRRIRHKDGHYLWFETSFQVIKDPVGQVRKILAIGRNVTDRANSGETLAKAQKIAQVGSWRWDLISGELTYSEEMRKMFANRMFPKEKDHDSLLRLVVEEDKERLNLALTRASQGSSEGITFRIKLPGGEIRTIRDRWEVSFTDEGRPCEIIGMVQDISERVAMEQQLLEKERKYRLITENTLDFISQCRVEDAVYLYCSPACYNLIGYMPEELQGTPLYDYLHPEDVEMVRSYLEECLHTKGIGLLPPLTYRFIHKNGRHVWFESSSKFLQNDRGEPVEIISTARDITERKIMEFKLKENEQRYRSLFEYNPAAVYSMNLEGDYITANSNLERLTGYSQEELIGMYFGPLVAEKDLERTLYHFNLAREGKPQSYDLTLIHKNGHPIEIHTVNVPIFVDDEVVGVYGITNDITDRTRYIEQIERLSREHRLLLNTVSEGIVGLDNEGRVIFANPAGAGLLGFDPLSMIGIPCSRVIRETRQDGGYHTSKDSPILKAVKVGLHYSKKDAVFWKRDETSFFADYQVTPIWDKGERKGAVVVFRDVTDEKEIILAKESAERADQAKSEFLAMMSHELRTPMNGIIGMIDLLQTTELDEEQHEFTGILKESSQALLHILNEILDFSKIETGKMTLNSEPIHLQALLGGVIELFTPRAKEKGIELKGLLLNPEQIPSIVIGDAMRIRQVLVNLISNAVKFTDYGGVTLTLEAELAADDQRTALTFKVEDTGIGIPYERRDQLFMSFSQLHPNLNRKYGGTGLGLAISKKLVELMGGTIGVDSVQGEGSTFYFTIPCERVVEDEPELEASGEQEQAQVGEE</sequence>
<dbReference type="Proteomes" id="UP000609323">
    <property type="component" value="Unassembled WGS sequence"/>
</dbReference>
<evidence type="ECO:0000256" key="8">
    <source>
        <dbReference type="ARBA" id="ARBA00023012"/>
    </source>
</evidence>
<dbReference type="EC" id="2.7.13.3" evidence="2"/>
<dbReference type="InterPro" id="IPR003594">
    <property type="entry name" value="HATPase_dom"/>
</dbReference>
<evidence type="ECO:0000256" key="6">
    <source>
        <dbReference type="ARBA" id="ARBA00022777"/>
    </source>
</evidence>
<dbReference type="Gene3D" id="1.10.287.130">
    <property type="match status" value="1"/>
</dbReference>
<dbReference type="PANTHER" id="PTHR43047:SF71">
    <property type="entry name" value="HISTIDINE KINASE CONTAINING CHEY-HOMOLOGOUS RECEIVER DOMAIN-RELATED"/>
    <property type="match status" value="1"/>
</dbReference>
<dbReference type="SUPFAM" id="SSF55874">
    <property type="entry name" value="ATPase domain of HSP90 chaperone/DNA topoisomerase II/histidine kinase"/>
    <property type="match status" value="1"/>
</dbReference>
<dbReference type="PANTHER" id="PTHR43047">
    <property type="entry name" value="TWO-COMPONENT HISTIDINE PROTEIN KINASE"/>
    <property type="match status" value="1"/>
</dbReference>
<dbReference type="SUPFAM" id="SSF47384">
    <property type="entry name" value="Homodimeric domain of signal transducing histidine kinase"/>
    <property type="match status" value="1"/>
</dbReference>
<dbReference type="InterPro" id="IPR003661">
    <property type="entry name" value="HisK_dim/P_dom"/>
</dbReference>
<dbReference type="Pfam" id="PF08447">
    <property type="entry name" value="PAS_3"/>
    <property type="match status" value="3"/>
</dbReference>
<evidence type="ECO:0000259" key="11">
    <source>
        <dbReference type="PROSITE" id="PS50113"/>
    </source>
</evidence>
<feature type="domain" description="PAS" evidence="10">
    <location>
        <begin position="631"/>
        <end position="675"/>
    </location>
</feature>
<dbReference type="Gene3D" id="2.10.70.100">
    <property type="match status" value="1"/>
</dbReference>
<evidence type="ECO:0000259" key="9">
    <source>
        <dbReference type="PROSITE" id="PS50109"/>
    </source>
</evidence>
<feature type="domain" description="PAS" evidence="10">
    <location>
        <begin position="507"/>
        <end position="577"/>
    </location>
</feature>
<keyword evidence="8" id="KW-0902">Two-component regulatory system</keyword>
<keyword evidence="6" id="KW-0418">Kinase</keyword>
<feature type="domain" description="PAS" evidence="10">
    <location>
        <begin position="377"/>
        <end position="448"/>
    </location>
</feature>
<evidence type="ECO:0000256" key="1">
    <source>
        <dbReference type="ARBA" id="ARBA00000085"/>
    </source>
</evidence>
<keyword evidence="5" id="KW-0547">Nucleotide-binding</keyword>